<protein>
    <submittedName>
        <fullName evidence="2">Uncharacterized protein</fullName>
    </submittedName>
</protein>
<evidence type="ECO:0000313" key="2">
    <source>
        <dbReference type="EMBL" id="ABP86737.1"/>
    </source>
</evidence>
<dbReference type="OrthoDB" id="7029919at2"/>
<dbReference type="KEGG" id="pmy:Pmen_3990"/>
<evidence type="ECO:0000256" key="1">
    <source>
        <dbReference type="SAM" id="Phobius"/>
    </source>
</evidence>
<keyword evidence="1" id="KW-0472">Membrane</keyword>
<organism evidence="2">
    <name type="scientific">Ectopseudomonas mendocina (strain ymp)</name>
    <name type="common">Pseudomonas mendocina</name>
    <dbReference type="NCBI Taxonomy" id="399739"/>
    <lineage>
        <taxon>Bacteria</taxon>
        <taxon>Pseudomonadati</taxon>
        <taxon>Pseudomonadota</taxon>
        <taxon>Gammaproteobacteria</taxon>
        <taxon>Pseudomonadales</taxon>
        <taxon>Pseudomonadaceae</taxon>
        <taxon>Ectopseudomonas</taxon>
    </lineage>
</organism>
<keyword evidence="1" id="KW-0812">Transmembrane</keyword>
<dbReference type="STRING" id="399739.Pmen_3990"/>
<dbReference type="EMBL" id="CP000680">
    <property type="protein sequence ID" value="ABP86737.1"/>
    <property type="molecule type" value="Genomic_DNA"/>
</dbReference>
<sequence>MELTTPQIYGIFAALSCAAIAGLIFYCIGLRSGKATGYEQGHNVAKNYWRKIVGNVRADLGEARDLLDARTREMAALRQSIEQETADHGKVERDLLNRLAAAAPLSDEDHAVLIAVVAKLELAADTFAGLNSPDHARFSRHLQAQVLDIADRIKKAQANTQPHPDSELIEWLEASAEVSFDLEQARITFGYDLTQPHPIVDDIRSVVRHAMEQSERQGFDAADVEDAA</sequence>
<proteinExistence type="predicted"/>
<keyword evidence="1" id="KW-1133">Transmembrane helix</keyword>
<gene>
    <name evidence="2" type="ordered locus">Pmen_3990</name>
</gene>
<dbReference type="HOGENOM" id="CLU_1234152_0_0_6"/>
<dbReference type="PATRIC" id="fig|399739.8.peg.4043"/>
<name>A4XZH1_ECTM1</name>
<accession>A4XZH1</accession>
<feature type="transmembrane region" description="Helical" evidence="1">
    <location>
        <begin position="6"/>
        <end position="28"/>
    </location>
</feature>
<reference evidence="2" key="1">
    <citation type="submission" date="2007-04" db="EMBL/GenBank/DDBJ databases">
        <title>Complete sequence of Pseudomonas mendocina ymp.</title>
        <authorList>
            <consortium name="US DOE Joint Genome Institute"/>
            <person name="Copeland A."/>
            <person name="Lucas S."/>
            <person name="Lapidus A."/>
            <person name="Barry K."/>
            <person name="Glavina del Rio T."/>
            <person name="Dalin E."/>
            <person name="Tice H."/>
            <person name="Pitluck S."/>
            <person name="Kiss H."/>
            <person name="Brettin T."/>
            <person name="Detter J.C."/>
            <person name="Bruce D."/>
            <person name="Han C."/>
            <person name="Schmutz J."/>
            <person name="Larimer F."/>
            <person name="Land M."/>
            <person name="Hauser L."/>
            <person name="Kyrpides N."/>
            <person name="Mikhailova N."/>
            <person name="Hersman L."/>
            <person name="Dubois J."/>
            <person name="Maurice P."/>
            <person name="Richardson P."/>
        </authorList>
    </citation>
    <scope>NUCLEOTIDE SEQUENCE [LARGE SCALE GENOMIC DNA]</scope>
    <source>
        <strain evidence="2">Ymp</strain>
    </source>
</reference>
<dbReference type="AlphaFoldDB" id="A4XZH1"/>